<dbReference type="EMBL" id="SGJD01017639">
    <property type="protein sequence ID" value="KAB0388568.1"/>
    <property type="molecule type" value="Genomic_DNA"/>
</dbReference>
<feature type="region of interest" description="Disordered" evidence="1">
    <location>
        <begin position="63"/>
        <end position="89"/>
    </location>
</feature>
<comment type="caution">
    <text evidence="2">The sequence shown here is derived from an EMBL/GenBank/DDBJ whole genome shotgun (WGS) entry which is preliminary data.</text>
</comment>
<reference evidence="2 3" key="1">
    <citation type="journal article" date="2019" name="PLoS ONE">
        <title>Genomic analyses reveal an absence of contemporary introgressive admixture between fin whales and blue whales, despite known hybrids.</title>
        <authorList>
            <person name="Westbury M.V."/>
            <person name="Petersen B."/>
            <person name="Lorenzen E.D."/>
        </authorList>
    </citation>
    <scope>NUCLEOTIDE SEQUENCE [LARGE SCALE GENOMIC DNA]</scope>
    <source>
        <strain evidence="2">FinWhale-01</strain>
    </source>
</reference>
<proteinExistence type="predicted"/>
<feature type="non-terminal residue" evidence="2">
    <location>
        <position position="145"/>
    </location>
</feature>
<accession>A0A643BLH5</accession>
<feature type="non-terminal residue" evidence="2">
    <location>
        <position position="1"/>
    </location>
</feature>
<sequence>AVRQCVLAALGARVRPAAVAAVGLLPGGHFRFSRFHAKRSCCVYTDSTRRPVSCLPRRSACVDSTRRSPHRGKRHGVSRATLSLDPGNGLWTHELTPRTEQHDGWLPGSTPGVRAAAVRLRPCTPRIRPAELRTSGASPGGSCSK</sequence>
<organism evidence="2 3">
    <name type="scientific">Balaenoptera physalus</name>
    <name type="common">Fin whale</name>
    <name type="synonym">Balaena physalus</name>
    <dbReference type="NCBI Taxonomy" id="9770"/>
    <lineage>
        <taxon>Eukaryota</taxon>
        <taxon>Metazoa</taxon>
        <taxon>Chordata</taxon>
        <taxon>Craniata</taxon>
        <taxon>Vertebrata</taxon>
        <taxon>Euteleostomi</taxon>
        <taxon>Mammalia</taxon>
        <taxon>Eutheria</taxon>
        <taxon>Laurasiatheria</taxon>
        <taxon>Artiodactyla</taxon>
        <taxon>Whippomorpha</taxon>
        <taxon>Cetacea</taxon>
        <taxon>Mysticeti</taxon>
        <taxon>Balaenopteridae</taxon>
        <taxon>Balaenoptera</taxon>
    </lineage>
</organism>
<gene>
    <name evidence="2" type="ORF">E2I00_008756</name>
</gene>
<feature type="compositionally biased region" description="Basic residues" evidence="1">
    <location>
        <begin position="67"/>
        <end position="77"/>
    </location>
</feature>
<protein>
    <submittedName>
        <fullName evidence="2">Uncharacterized protein</fullName>
    </submittedName>
</protein>
<dbReference type="Proteomes" id="UP000437017">
    <property type="component" value="Unassembled WGS sequence"/>
</dbReference>
<evidence type="ECO:0000313" key="2">
    <source>
        <dbReference type="EMBL" id="KAB0388568.1"/>
    </source>
</evidence>
<keyword evidence="3" id="KW-1185">Reference proteome</keyword>
<evidence type="ECO:0000256" key="1">
    <source>
        <dbReference type="SAM" id="MobiDB-lite"/>
    </source>
</evidence>
<name>A0A643BLH5_BALPH</name>
<dbReference type="AlphaFoldDB" id="A0A643BLH5"/>
<evidence type="ECO:0000313" key="3">
    <source>
        <dbReference type="Proteomes" id="UP000437017"/>
    </source>
</evidence>